<evidence type="ECO:0000313" key="2">
    <source>
        <dbReference type="Proteomes" id="UP001403385"/>
    </source>
</evidence>
<reference evidence="1 2" key="1">
    <citation type="submission" date="2024-04" db="EMBL/GenBank/DDBJ databases">
        <title>Novel genus in family Flammeovirgaceae.</title>
        <authorList>
            <person name="Nguyen T.H."/>
            <person name="Vuong T.Q."/>
            <person name="Le H."/>
            <person name="Kim S.-G."/>
        </authorList>
    </citation>
    <scope>NUCLEOTIDE SEQUENCE [LARGE SCALE GENOMIC DNA]</scope>
    <source>
        <strain evidence="1 2">JCM 23209</strain>
    </source>
</reference>
<dbReference type="AlphaFoldDB" id="A0AAW9S282"/>
<accession>A0AAW9S282</accession>
<dbReference type="Pfam" id="PF14391">
    <property type="entry name" value="DUF4421"/>
    <property type="match status" value="1"/>
</dbReference>
<comment type="caution">
    <text evidence="1">The sequence shown here is derived from an EMBL/GenBank/DDBJ whole genome shotgun (WGS) entry which is preliminary data.</text>
</comment>
<sequence length="320" mass="36889">MSSMILPKYAYIFSFLLLVSMPGMGQAKVDSAYIGAFEQRFALRGYLARNFLFLSDEAQDRIFMPNNPVSIGLGFSKHNTVLNFSAGYGFDFMRNKQKGKTKYLDLQMHQYGRKFVVDMFIQRYQGFYTESNEQKNTRLEIFPDLSIRQYGIFGQYIFNWKRFSYKAAFNQSEKQLKPAGSILLGAGVYFNKIQSDSTLITPEHPHLLQNFQLGISSGYAYTWLIKKRYFISGSLSLGIQFGGEDISQFTKQSLEVSPTVFPRMSVGYNHETWSLRASFVNNMIYSSFAKEASLVLNSGHFQFNFIKRFHEFPLFSKSSQ</sequence>
<evidence type="ECO:0000313" key="1">
    <source>
        <dbReference type="EMBL" id="MEN7551294.1"/>
    </source>
</evidence>
<keyword evidence="2" id="KW-1185">Reference proteome</keyword>
<dbReference type="InterPro" id="IPR025535">
    <property type="entry name" value="DUF4421"/>
</dbReference>
<protein>
    <submittedName>
        <fullName evidence="1">DUF4421 family protein</fullName>
    </submittedName>
</protein>
<name>A0AAW9S282_9BACT</name>
<gene>
    <name evidence="1" type="ORF">AAG747_25475</name>
</gene>
<dbReference type="Proteomes" id="UP001403385">
    <property type="component" value="Unassembled WGS sequence"/>
</dbReference>
<proteinExistence type="predicted"/>
<dbReference type="EMBL" id="JBDKWZ010000021">
    <property type="protein sequence ID" value="MEN7551294.1"/>
    <property type="molecule type" value="Genomic_DNA"/>
</dbReference>
<dbReference type="RefSeq" id="WP_346824075.1">
    <property type="nucleotide sequence ID" value="NZ_JBDKWZ010000021.1"/>
</dbReference>
<organism evidence="1 2">
    <name type="scientific">Rapidithrix thailandica</name>
    <dbReference type="NCBI Taxonomy" id="413964"/>
    <lineage>
        <taxon>Bacteria</taxon>
        <taxon>Pseudomonadati</taxon>
        <taxon>Bacteroidota</taxon>
        <taxon>Cytophagia</taxon>
        <taxon>Cytophagales</taxon>
        <taxon>Flammeovirgaceae</taxon>
        <taxon>Rapidithrix</taxon>
    </lineage>
</organism>